<proteinExistence type="predicted"/>
<dbReference type="InterPro" id="IPR036291">
    <property type="entry name" value="NAD(P)-bd_dom_sf"/>
</dbReference>
<dbReference type="PANTHER" id="PTHR43157">
    <property type="entry name" value="PHOSPHATIDYLINOSITOL-GLYCAN BIOSYNTHESIS CLASS F PROTEIN-RELATED"/>
    <property type="match status" value="1"/>
</dbReference>
<dbReference type="PANTHER" id="PTHR43157:SF31">
    <property type="entry name" value="PHOSPHATIDYLINOSITOL-GLYCAN BIOSYNTHESIS CLASS F PROTEIN"/>
    <property type="match status" value="1"/>
</dbReference>
<keyword evidence="3" id="KW-1185">Reference proteome</keyword>
<name>A0A3D8QBW0_9HELO</name>
<organism evidence="2 3">
    <name type="scientific">Coleophoma crateriformis</name>
    <dbReference type="NCBI Taxonomy" id="565419"/>
    <lineage>
        <taxon>Eukaryota</taxon>
        <taxon>Fungi</taxon>
        <taxon>Dikarya</taxon>
        <taxon>Ascomycota</taxon>
        <taxon>Pezizomycotina</taxon>
        <taxon>Leotiomycetes</taxon>
        <taxon>Helotiales</taxon>
        <taxon>Dermateaceae</taxon>
        <taxon>Coleophoma</taxon>
    </lineage>
</organism>
<dbReference type="PRINTS" id="PR00081">
    <property type="entry name" value="GDHRDH"/>
</dbReference>
<dbReference type="GO" id="GO:0016491">
    <property type="term" value="F:oxidoreductase activity"/>
    <property type="evidence" value="ECO:0007669"/>
    <property type="project" value="UniProtKB-KW"/>
</dbReference>
<dbReference type="Pfam" id="PF00106">
    <property type="entry name" value="adh_short"/>
    <property type="match status" value="1"/>
</dbReference>
<dbReference type="OrthoDB" id="542013at2759"/>
<protein>
    <submittedName>
        <fullName evidence="2">Uncharacterized protein</fullName>
    </submittedName>
</protein>
<reference evidence="2 3" key="1">
    <citation type="journal article" date="2018" name="IMA Fungus">
        <title>IMA Genome-F 9: Draft genome sequence of Annulohypoxylon stygium, Aspergillus mulundensis, Berkeleyomyces basicola (syn. Thielaviopsis basicola), Ceratocystis smalleyi, two Cercospora beticola strains, Coleophoma cylindrospora, Fusarium fracticaudum, Phialophora cf. hyalina, and Morchella septimelata.</title>
        <authorList>
            <person name="Wingfield B.D."/>
            <person name="Bills G.F."/>
            <person name="Dong Y."/>
            <person name="Huang W."/>
            <person name="Nel W.J."/>
            <person name="Swalarsk-Parry B.S."/>
            <person name="Vaghefi N."/>
            <person name="Wilken P.M."/>
            <person name="An Z."/>
            <person name="de Beer Z.W."/>
            <person name="De Vos L."/>
            <person name="Chen L."/>
            <person name="Duong T.A."/>
            <person name="Gao Y."/>
            <person name="Hammerbacher A."/>
            <person name="Kikkert J.R."/>
            <person name="Li Y."/>
            <person name="Li H."/>
            <person name="Li K."/>
            <person name="Li Q."/>
            <person name="Liu X."/>
            <person name="Ma X."/>
            <person name="Naidoo K."/>
            <person name="Pethybridge S.J."/>
            <person name="Sun J."/>
            <person name="Steenkamp E.T."/>
            <person name="van der Nest M.A."/>
            <person name="van Wyk S."/>
            <person name="Wingfield M.J."/>
            <person name="Xiong C."/>
            <person name="Yue Q."/>
            <person name="Zhang X."/>
        </authorList>
    </citation>
    <scope>NUCLEOTIDE SEQUENCE [LARGE SCALE GENOMIC DNA]</scope>
    <source>
        <strain evidence="2 3">BP5796</strain>
    </source>
</reference>
<dbReference type="Gene3D" id="3.40.50.720">
    <property type="entry name" value="NAD(P)-binding Rossmann-like Domain"/>
    <property type="match status" value="1"/>
</dbReference>
<gene>
    <name evidence="2" type="ORF">BP5796_12022</name>
</gene>
<dbReference type="AlphaFoldDB" id="A0A3D8QBW0"/>
<dbReference type="SUPFAM" id="SSF51735">
    <property type="entry name" value="NAD(P)-binding Rossmann-fold domains"/>
    <property type="match status" value="1"/>
</dbReference>
<evidence type="ECO:0000313" key="3">
    <source>
        <dbReference type="Proteomes" id="UP000256328"/>
    </source>
</evidence>
<dbReference type="Proteomes" id="UP000256328">
    <property type="component" value="Unassembled WGS sequence"/>
</dbReference>
<keyword evidence="1" id="KW-0560">Oxidoreductase</keyword>
<dbReference type="EMBL" id="PDLN01000020">
    <property type="protein sequence ID" value="RDW59098.1"/>
    <property type="molecule type" value="Genomic_DNA"/>
</dbReference>
<accession>A0A3D8QBW0</accession>
<evidence type="ECO:0000313" key="2">
    <source>
        <dbReference type="EMBL" id="RDW59098.1"/>
    </source>
</evidence>
<evidence type="ECO:0000256" key="1">
    <source>
        <dbReference type="ARBA" id="ARBA00023002"/>
    </source>
</evidence>
<comment type="caution">
    <text evidence="2">The sequence shown here is derived from an EMBL/GenBank/DDBJ whole genome shotgun (WGS) entry which is preliminary data.</text>
</comment>
<sequence>MLFPEFLYAQLITTPPVPTASLSGQTVIITGANRGLGFETAKHVARLGASKLILAVRSTSAGEVAKAAILKANPSKSIEIEVWPLDMSSYASIKTFAQRAETLPRIDALVNNAGIATFTYTLAEENESTITVNLVSTFLLSLLMLPKLRESAEKFGTTPRITMIGSEGQNWVQFKERKARDGAILQTLNDKATADMENRYFLSKLLVMYCVRELAAQMDKSTNHSSKGRPVILNCAAPGYCATGLTHEKSDSLQIKIMEKVLARHVEVGSRCIVNGVVRGQESHGQYLSECKVKPVSKVECSKDGDSTQQRVWNEVLQKLEEIQPGISGNI</sequence>
<dbReference type="InterPro" id="IPR002347">
    <property type="entry name" value="SDR_fam"/>
</dbReference>